<evidence type="ECO:0000259" key="7">
    <source>
        <dbReference type="Pfam" id="PF00324"/>
    </source>
</evidence>
<keyword evidence="2 6" id="KW-0812">Transmembrane</keyword>
<dbReference type="InterPro" id="IPR004841">
    <property type="entry name" value="AA-permease/SLC12A_dom"/>
</dbReference>
<evidence type="ECO:0000256" key="4">
    <source>
        <dbReference type="ARBA" id="ARBA00023136"/>
    </source>
</evidence>
<feature type="transmembrane region" description="Helical" evidence="6">
    <location>
        <begin position="474"/>
        <end position="497"/>
    </location>
</feature>
<evidence type="ECO:0000256" key="2">
    <source>
        <dbReference type="ARBA" id="ARBA00022692"/>
    </source>
</evidence>
<keyword evidence="9" id="KW-1185">Reference proteome</keyword>
<evidence type="ECO:0000256" key="1">
    <source>
        <dbReference type="ARBA" id="ARBA00004141"/>
    </source>
</evidence>
<evidence type="ECO:0000313" key="9">
    <source>
        <dbReference type="Proteomes" id="UP001610446"/>
    </source>
</evidence>
<dbReference type="PIRSF" id="PIRSF006060">
    <property type="entry name" value="AA_transporter"/>
    <property type="match status" value="1"/>
</dbReference>
<feature type="transmembrane region" description="Helical" evidence="6">
    <location>
        <begin position="188"/>
        <end position="206"/>
    </location>
</feature>
<dbReference type="PANTHER" id="PTHR43341:SF38">
    <property type="entry name" value="PROLINE TRANSPORTER (EUROFUNG)"/>
    <property type="match status" value="1"/>
</dbReference>
<dbReference type="EMBL" id="JBFXLU010000438">
    <property type="protein sequence ID" value="KAL2826545.1"/>
    <property type="molecule type" value="Genomic_DNA"/>
</dbReference>
<protein>
    <submittedName>
        <fullName evidence="8">Amino acid permease/ SLC12A domain-containing protein</fullName>
    </submittedName>
</protein>
<feature type="transmembrane region" description="Helical" evidence="6">
    <location>
        <begin position="113"/>
        <end position="134"/>
    </location>
</feature>
<feature type="domain" description="Amino acid permease/ SLC12A" evidence="7">
    <location>
        <begin position="44"/>
        <end position="501"/>
    </location>
</feature>
<feature type="region of interest" description="Disordered" evidence="5">
    <location>
        <begin position="1"/>
        <end position="38"/>
    </location>
</feature>
<dbReference type="InterPro" id="IPR050524">
    <property type="entry name" value="APC_YAT"/>
</dbReference>
<comment type="caution">
    <text evidence="8">The sequence shown here is derived from an EMBL/GenBank/DDBJ whole genome shotgun (WGS) entry which is preliminary data.</text>
</comment>
<name>A0ABR4IFJ6_9EURO</name>
<evidence type="ECO:0000313" key="8">
    <source>
        <dbReference type="EMBL" id="KAL2826545.1"/>
    </source>
</evidence>
<dbReference type="Proteomes" id="UP001610446">
    <property type="component" value="Unassembled WGS sequence"/>
</dbReference>
<feature type="transmembrane region" description="Helical" evidence="6">
    <location>
        <begin position="277"/>
        <end position="295"/>
    </location>
</feature>
<evidence type="ECO:0000256" key="5">
    <source>
        <dbReference type="SAM" id="MobiDB-lite"/>
    </source>
</evidence>
<gene>
    <name evidence="8" type="ORF">BJY01DRAFT_255978</name>
</gene>
<keyword evidence="4 6" id="KW-0472">Membrane</keyword>
<accession>A0ABR4IFJ6</accession>
<feature type="transmembrane region" description="Helical" evidence="6">
    <location>
        <begin position="72"/>
        <end position="92"/>
    </location>
</feature>
<evidence type="ECO:0000256" key="6">
    <source>
        <dbReference type="SAM" id="Phobius"/>
    </source>
</evidence>
<dbReference type="Gene3D" id="1.20.1740.10">
    <property type="entry name" value="Amino acid/polyamine transporter I"/>
    <property type="match status" value="1"/>
</dbReference>
<proteinExistence type="predicted"/>
<feature type="transmembrane region" description="Helical" evidence="6">
    <location>
        <begin position="154"/>
        <end position="176"/>
    </location>
</feature>
<feature type="transmembrane region" description="Helical" evidence="6">
    <location>
        <begin position="404"/>
        <end position="427"/>
    </location>
</feature>
<reference evidence="8 9" key="1">
    <citation type="submission" date="2024-07" db="EMBL/GenBank/DDBJ databases">
        <title>Section-level genome sequencing and comparative genomics of Aspergillus sections Usti and Cavernicolus.</title>
        <authorList>
            <consortium name="Lawrence Berkeley National Laboratory"/>
            <person name="Nybo J.L."/>
            <person name="Vesth T.C."/>
            <person name="Theobald S."/>
            <person name="Frisvad J.C."/>
            <person name="Larsen T.O."/>
            <person name="Kjaerboelling I."/>
            <person name="Rothschild-Mancinelli K."/>
            <person name="Lyhne E.K."/>
            <person name="Kogle M.E."/>
            <person name="Barry K."/>
            <person name="Clum A."/>
            <person name="Na H."/>
            <person name="Ledsgaard L."/>
            <person name="Lin J."/>
            <person name="Lipzen A."/>
            <person name="Kuo A."/>
            <person name="Riley R."/>
            <person name="Mondo S."/>
            <person name="Labutti K."/>
            <person name="Haridas S."/>
            <person name="Pangalinan J."/>
            <person name="Salamov A.A."/>
            <person name="Simmons B.A."/>
            <person name="Magnuson J.K."/>
            <person name="Chen J."/>
            <person name="Drula E."/>
            <person name="Henrissat B."/>
            <person name="Wiebenga A."/>
            <person name="Lubbers R.J."/>
            <person name="Gomes A.C."/>
            <person name="Makela M.R."/>
            <person name="Stajich J."/>
            <person name="Grigoriev I.V."/>
            <person name="Mortensen U.H."/>
            <person name="De Vries R.P."/>
            <person name="Baker S.E."/>
            <person name="Andersen M.R."/>
        </authorList>
    </citation>
    <scope>NUCLEOTIDE SEQUENCE [LARGE SCALE GENOMIC DNA]</scope>
    <source>
        <strain evidence="8 9">CBS 123904</strain>
    </source>
</reference>
<comment type="subcellular location">
    <subcellularLocation>
        <location evidence="1">Membrane</location>
        <topology evidence="1">Multi-pass membrane protein</topology>
    </subcellularLocation>
</comment>
<feature type="transmembrane region" description="Helical" evidence="6">
    <location>
        <begin position="447"/>
        <end position="468"/>
    </location>
</feature>
<evidence type="ECO:0000256" key="3">
    <source>
        <dbReference type="ARBA" id="ARBA00022989"/>
    </source>
</evidence>
<keyword evidence="3 6" id="KW-1133">Transmembrane helix</keyword>
<sequence length="547" mass="60079">MIAPSQQTRQNDGHRRRNWRQAIPDIHAGTSGPQTTKRGLKSRHAQMLALGGTIGTALFVSSGQTLARGGPAFILGCYSFMSLVVYTVLTGLTEIATFMPVPGSSVSYYASRVVSPSFGFATGWLYVYSMAILAPYEVTAASLVIGYWPNSVNIGVWITLMIVVVVALNSLPVRFYGETEFWFASLKVIMMAGLLIVSIVIFFGGGPNHDRVGFRYWSHPGAANTYILDGNTGRFLALLSTLTLSALPFTFAPEFLILTTGEMVNPRRTLPRAAKRYIYRILFFYISSILAITVICPSTDSSLTSGGKGAGASPFVVGVKNAGIPVLDSVINGGILVSAWSSGNSFLYMATRSLYSQARAGNAPAWFLACTEGGVPYRCVIVCSLFCALAYTNLGDSSAVVFNWFVNLTNQSAFISWTCCCVVYLRFRKARVAQGLDQSILPYTSRFQPWGSYLGLVLFPFLTLINGFDVFFPSAWSVSSFFTAYVGIPLFLFFYALHRVYNWSDTWLYKPEEVDLKTGVDEVEDPTEEGEVKEKGTTWDVVKALWE</sequence>
<dbReference type="Pfam" id="PF00324">
    <property type="entry name" value="AA_permease"/>
    <property type="match status" value="1"/>
</dbReference>
<feature type="compositionally biased region" description="Polar residues" evidence="5">
    <location>
        <begin position="1"/>
        <end position="10"/>
    </location>
</feature>
<feature type="transmembrane region" description="Helical" evidence="6">
    <location>
        <begin position="47"/>
        <end position="66"/>
    </location>
</feature>
<feature type="transmembrane region" description="Helical" evidence="6">
    <location>
        <begin position="235"/>
        <end position="257"/>
    </location>
</feature>
<dbReference type="PANTHER" id="PTHR43341">
    <property type="entry name" value="AMINO ACID PERMEASE"/>
    <property type="match status" value="1"/>
</dbReference>
<organism evidence="8 9">
    <name type="scientific">Aspergillus pseudoustus</name>
    <dbReference type="NCBI Taxonomy" id="1810923"/>
    <lineage>
        <taxon>Eukaryota</taxon>
        <taxon>Fungi</taxon>
        <taxon>Dikarya</taxon>
        <taxon>Ascomycota</taxon>
        <taxon>Pezizomycotina</taxon>
        <taxon>Eurotiomycetes</taxon>
        <taxon>Eurotiomycetidae</taxon>
        <taxon>Eurotiales</taxon>
        <taxon>Aspergillaceae</taxon>
        <taxon>Aspergillus</taxon>
        <taxon>Aspergillus subgen. Nidulantes</taxon>
    </lineage>
</organism>